<proteinExistence type="predicted"/>
<evidence type="ECO:0000313" key="1">
    <source>
        <dbReference type="EMBL" id="KAJ9696501.1"/>
    </source>
</evidence>
<protein>
    <recommendedName>
        <fullName evidence="3">UspA domain-containing protein</fullName>
    </recommendedName>
</protein>
<organism evidence="1 2">
    <name type="scientific">Vitis rotundifolia</name>
    <name type="common">Muscadine grape</name>
    <dbReference type="NCBI Taxonomy" id="103349"/>
    <lineage>
        <taxon>Eukaryota</taxon>
        <taxon>Viridiplantae</taxon>
        <taxon>Streptophyta</taxon>
        <taxon>Embryophyta</taxon>
        <taxon>Tracheophyta</taxon>
        <taxon>Spermatophyta</taxon>
        <taxon>Magnoliopsida</taxon>
        <taxon>eudicotyledons</taxon>
        <taxon>Gunneridae</taxon>
        <taxon>Pentapetalae</taxon>
        <taxon>rosids</taxon>
        <taxon>Vitales</taxon>
        <taxon>Vitaceae</taxon>
        <taxon>Viteae</taxon>
        <taxon>Vitis</taxon>
    </lineage>
</organism>
<evidence type="ECO:0008006" key="3">
    <source>
        <dbReference type="Google" id="ProtNLM"/>
    </source>
</evidence>
<name>A0AA38ZWD1_VITRO</name>
<comment type="caution">
    <text evidence="1">The sequence shown here is derived from an EMBL/GenBank/DDBJ whole genome shotgun (WGS) entry which is preliminary data.</text>
</comment>
<evidence type="ECO:0000313" key="2">
    <source>
        <dbReference type="Proteomes" id="UP001168098"/>
    </source>
</evidence>
<dbReference type="Gene3D" id="3.40.50.620">
    <property type="entry name" value="HUPs"/>
    <property type="match status" value="1"/>
</dbReference>
<reference evidence="1 2" key="1">
    <citation type="journal article" date="2023" name="BMC Biotechnol.">
        <title>Vitis rotundifolia cv Carlos genome sequencing.</title>
        <authorList>
            <person name="Huff M."/>
            <person name="Hulse-Kemp A."/>
            <person name="Scheffler B."/>
            <person name="Youngblood R."/>
            <person name="Simpson S."/>
            <person name="Babiker E."/>
            <person name="Staton M."/>
        </authorList>
    </citation>
    <scope>NUCLEOTIDE SEQUENCE [LARGE SCALE GENOMIC DNA]</scope>
    <source>
        <tissue evidence="1">Leaf</tissue>
    </source>
</reference>
<accession>A0AA38ZWD1</accession>
<dbReference type="PANTHER" id="PTHR46553">
    <property type="entry name" value="ADENINE NUCLEOTIDE ALPHA HYDROLASES-LIKE SUPERFAMILY PROTEIN"/>
    <property type="match status" value="1"/>
</dbReference>
<dbReference type="InterPro" id="IPR014729">
    <property type="entry name" value="Rossmann-like_a/b/a_fold"/>
</dbReference>
<dbReference type="SUPFAM" id="SSF52402">
    <property type="entry name" value="Adenine nucleotide alpha hydrolases-like"/>
    <property type="match status" value="1"/>
</dbReference>
<dbReference type="Proteomes" id="UP001168098">
    <property type="component" value="Unassembled WGS sequence"/>
</dbReference>
<keyword evidence="2" id="KW-1185">Reference proteome</keyword>
<gene>
    <name evidence="1" type="ORF">PVL29_008629</name>
</gene>
<sequence length="127" mass="13906">MATADKSVMVFGIDDSEHSLYAFEWTLDHFFAPFPGTAPFKLVVVHAKPSPTTAIGLAGAAAIDVLPLVEADLKKAADRVVEKAREICSSKSVTAIYQLDCNNSQIKNKKFFISLNYSFSIDLCIYV</sequence>
<dbReference type="EMBL" id="JARBHA010000007">
    <property type="protein sequence ID" value="KAJ9696501.1"/>
    <property type="molecule type" value="Genomic_DNA"/>
</dbReference>
<dbReference type="PANTHER" id="PTHR46553:SF3">
    <property type="entry name" value="ADENINE NUCLEOTIDE ALPHA HYDROLASES-LIKE SUPERFAMILY PROTEIN"/>
    <property type="match status" value="1"/>
</dbReference>
<dbReference type="AlphaFoldDB" id="A0AA38ZWD1"/>